<sequence>MPLKCSVISGTPESNIFSIFFRNHSNNQYSDRHMVVTGNGGVDPTILLIAFLYIPYEFNFKHIVVNFE</sequence>
<keyword evidence="2" id="KW-1185">Reference proteome</keyword>
<protein>
    <submittedName>
        <fullName evidence="1">Uncharacterized protein</fullName>
    </submittedName>
</protein>
<dbReference type="AlphaFoldDB" id="A0AAV5QNH9"/>
<gene>
    <name evidence="1" type="ORF">DASC09_035910</name>
</gene>
<dbReference type="RefSeq" id="XP_064853262.1">
    <property type="nucleotide sequence ID" value="XM_064997190.1"/>
</dbReference>
<comment type="caution">
    <text evidence="1">The sequence shown here is derived from an EMBL/GenBank/DDBJ whole genome shotgun (WGS) entry which is preliminary data.</text>
</comment>
<dbReference type="Proteomes" id="UP001360560">
    <property type="component" value="Unassembled WGS sequence"/>
</dbReference>
<evidence type="ECO:0000313" key="1">
    <source>
        <dbReference type="EMBL" id="GMM36266.1"/>
    </source>
</evidence>
<name>A0AAV5QNH9_9ASCO</name>
<proteinExistence type="predicted"/>
<reference evidence="1 2" key="1">
    <citation type="journal article" date="2023" name="Elife">
        <title>Identification of key yeast species and microbe-microbe interactions impacting larval growth of Drosophila in the wild.</title>
        <authorList>
            <person name="Mure A."/>
            <person name="Sugiura Y."/>
            <person name="Maeda R."/>
            <person name="Honda K."/>
            <person name="Sakurai N."/>
            <person name="Takahashi Y."/>
            <person name="Watada M."/>
            <person name="Katoh T."/>
            <person name="Gotoh A."/>
            <person name="Gotoh Y."/>
            <person name="Taniguchi I."/>
            <person name="Nakamura K."/>
            <person name="Hayashi T."/>
            <person name="Katayama T."/>
            <person name="Uemura T."/>
            <person name="Hattori Y."/>
        </authorList>
    </citation>
    <scope>NUCLEOTIDE SEQUENCE [LARGE SCALE GENOMIC DNA]</scope>
    <source>
        <strain evidence="1 2">SC-9</strain>
    </source>
</reference>
<organism evidence="1 2">
    <name type="scientific">Saccharomycopsis crataegensis</name>
    <dbReference type="NCBI Taxonomy" id="43959"/>
    <lineage>
        <taxon>Eukaryota</taxon>
        <taxon>Fungi</taxon>
        <taxon>Dikarya</taxon>
        <taxon>Ascomycota</taxon>
        <taxon>Saccharomycotina</taxon>
        <taxon>Saccharomycetes</taxon>
        <taxon>Saccharomycopsidaceae</taxon>
        <taxon>Saccharomycopsis</taxon>
    </lineage>
</organism>
<dbReference type="EMBL" id="BTFZ01000011">
    <property type="protein sequence ID" value="GMM36266.1"/>
    <property type="molecule type" value="Genomic_DNA"/>
</dbReference>
<accession>A0AAV5QNH9</accession>
<evidence type="ECO:0000313" key="2">
    <source>
        <dbReference type="Proteomes" id="UP001360560"/>
    </source>
</evidence>
<dbReference type="GeneID" id="90074241"/>